<sequence length="177" mass="18963">VRAGYQVAAHGTTSRCLMQGCQVEEAFLCKVLRDVVNQHILQKEQVEDDLGKHLEALWDLSADAACAEACCALRGAEILAQAAEAHDFAGRLPEVALGILANVSSHSLSEETLGSYDDLASTALKALAAADAAVCAQALRICCGLLCSQRSLTLLWSPEAFERYIFALGNSLRWDVV</sequence>
<organism evidence="1 2">
    <name type="scientific">Effrenium voratum</name>
    <dbReference type="NCBI Taxonomy" id="2562239"/>
    <lineage>
        <taxon>Eukaryota</taxon>
        <taxon>Sar</taxon>
        <taxon>Alveolata</taxon>
        <taxon>Dinophyceae</taxon>
        <taxon>Suessiales</taxon>
        <taxon>Symbiodiniaceae</taxon>
        <taxon>Effrenium</taxon>
    </lineage>
</organism>
<protein>
    <submittedName>
        <fullName evidence="1">Uncharacterized protein</fullName>
    </submittedName>
</protein>
<feature type="non-terminal residue" evidence="1">
    <location>
        <position position="1"/>
    </location>
</feature>
<accession>A0AA36IIR6</accession>
<gene>
    <name evidence="1" type="ORF">EVOR1521_LOCUS14257</name>
</gene>
<comment type="caution">
    <text evidence="1">The sequence shown here is derived from an EMBL/GenBank/DDBJ whole genome shotgun (WGS) entry which is preliminary data.</text>
</comment>
<proteinExistence type="predicted"/>
<dbReference type="Proteomes" id="UP001178507">
    <property type="component" value="Unassembled WGS sequence"/>
</dbReference>
<evidence type="ECO:0000313" key="2">
    <source>
        <dbReference type="Proteomes" id="UP001178507"/>
    </source>
</evidence>
<dbReference type="AlphaFoldDB" id="A0AA36IIR6"/>
<reference evidence="1" key="1">
    <citation type="submission" date="2023-08" db="EMBL/GenBank/DDBJ databases">
        <authorList>
            <person name="Chen Y."/>
            <person name="Shah S."/>
            <person name="Dougan E. K."/>
            <person name="Thang M."/>
            <person name="Chan C."/>
        </authorList>
    </citation>
    <scope>NUCLEOTIDE SEQUENCE</scope>
</reference>
<keyword evidence="2" id="KW-1185">Reference proteome</keyword>
<feature type="non-terminal residue" evidence="1">
    <location>
        <position position="177"/>
    </location>
</feature>
<evidence type="ECO:0000313" key="1">
    <source>
        <dbReference type="EMBL" id="CAJ1388368.1"/>
    </source>
</evidence>
<dbReference type="EMBL" id="CAUJNA010001677">
    <property type="protein sequence ID" value="CAJ1388368.1"/>
    <property type="molecule type" value="Genomic_DNA"/>
</dbReference>
<name>A0AA36IIR6_9DINO</name>